<feature type="coiled-coil region" evidence="1">
    <location>
        <begin position="1"/>
        <end position="28"/>
    </location>
</feature>
<dbReference type="SUPFAM" id="SSF75620">
    <property type="entry name" value="Release factor"/>
    <property type="match status" value="1"/>
</dbReference>
<evidence type="ECO:0000313" key="2">
    <source>
        <dbReference type="EMBL" id="KKQ75147.1"/>
    </source>
</evidence>
<protein>
    <submittedName>
        <fullName evidence="2">Peptide chain release factor 2</fullName>
    </submittedName>
</protein>
<dbReference type="AlphaFoldDB" id="A0A0G0K8L5"/>
<dbReference type="Gene3D" id="1.20.58.410">
    <property type="entry name" value="Release factor"/>
    <property type="match status" value="1"/>
</dbReference>
<dbReference type="Proteomes" id="UP000034181">
    <property type="component" value="Unassembled WGS sequence"/>
</dbReference>
<sequence>MNDLKAKISELRERFEAFKASLNIEQNKVRIKELEAKSTDPDLWNDQQSARALMQELGDLKKELQEV</sequence>
<dbReference type="InterPro" id="IPR045853">
    <property type="entry name" value="Pep_chain_release_fac_I_sf"/>
</dbReference>
<proteinExistence type="predicted"/>
<accession>A0A0G0K8L5</accession>
<gene>
    <name evidence="2" type="ORF">US96_C0016G0001</name>
</gene>
<evidence type="ECO:0000313" key="3">
    <source>
        <dbReference type="Proteomes" id="UP000034181"/>
    </source>
</evidence>
<evidence type="ECO:0000256" key="1">
    <source>
        <dbReference type="SAM" id="Coils"/>
    </source>
</evidence>
<name>A0A0G0K8L5_9BACT</name>
<reference evidence="2 3" key="1">
    <citation type="journal article" date="2015" name="Nature">
        <title>rRNA introns, odd ribosomes, and small enigmatic genomes across a large radiation of phyla.</title>
        <authorList>
            <person name="Brown C.T."/>
            <person name="Hug L.A."/>
            <person name="Thomas B.C."/>
            <person name="Sharon I."/>
            <person name="Castelle C.J."/>
            <person name="Singh A."/>
            <person name="Wilkins M.J."/>
            <person name="Williams K.H."/>
            <person name="Banfield J.F."/>
        </authorList>
    </citation>
    <scope>NUCLEOTIDE SEQUENCE [LARGE SCALE GENOMIC DNA]</scope>
</reference>
<keyword evidence="1" id="KW-0175">Coiled coil</keyword>
<dbReference type="EMBL" id="LBUZ01000016">
    <property type="protein sequence ID" value="KKQ75147.1"/>
    <property type="molecule type" value="Genomic_DNA"/>
</dbReference>
<comment type="caution">
    <text evidence="2">The sequence shown here is derived from an EMBL/GenBank/DDBJ whole genome shotgun (WGS) entry which is preliminary data.</text>
</comment>
<organism evidence="2 3">
    <name type="scientific">Candidatus Woesebacteria bacterium GW2011_GWB1_38_5b</name>
    <dbReference type="NCBI Taxonomy" id="1618569"/>
    <lineage>
        <taxon>Bacteria</taxon>
        <taxon>Candidatus Woeseibacteriota</taxon>
    </lineage>
</organism>
<feature type="non-terminal residue" evidence="2">
    <location>
        <position position="67"/>
    </location>
</feature>